<dbReference type="EMBL" id="QBKQ01000004">
    <property type="protein sequence ID" value="PTX41678.1"/>
    <property type="molecule type" value="Genomic_DNA"/>
</dbReference>
<dbReference type="RefSeq" id="WP_108173050.1">
    <property type="nucleotide sequence ID" value="NZ_QBKQ01000004.1"/>
</dbReference>
<evidence type="ECO:0000313" key="2">
    <source>
        <dbReference type="EMBL" id="PTX41678.1"/>
    </source>
</evidence>
<organism evidence="2 3">
    <name type="scientific">Christiangramia gaetbulicola</name>
    <dbReference type="NCBI Taxonomy" id="703340"/>
    <lineage>
        <taxon>Bacteria</taxon>
        <taxon>Pseudomonadati</taxon>
        <taxon>Bacteroidota</taxon>
        <taxon>Flavobacteriia</taxon>
        <taxon>Flavobacteriales</taxon>
        <taxon>Flavobacteriaceae</taxon>
        <taxon>Christiangramia</taxon>
    </lineage>
</organism>
<dbReference type="GO" id="GO:0004519">
    <property type="term" value="F:endonuclease activity"/>
    <property type="evidence" value="ECO:0007669"/>
    <property type="project" value="UniProtKB-KW"/>
</dbReference>
<keyword evidence="3" id="KW-1185">Reference proteome</keyword>
<evidence type="ECO:0000313" key="3">
    <source>
        <dbReference type="Proteomes" id="UP000244174"/>
    </source>
</evidence>
<sequence>MHFLYILYSERLDKYYTGETPDADIRLDLHNKHHFKNAFTNAADDWTIKLTFNTDSKENALYLESFIKRMKSKTFIEKVINNPSILNQILEKRA</sequence>
<proteinExistence type="predicted"/>
<name>A0A2T6ACZ2_9FLAO</name>
<comment type="caution">
    <text evidence="2">The sequence shown here is derived from an EMBL/GenBank/DDBJ whole genome shotgun (WGS) entry which is preliminary data.</text>
</comment>
<dbReference type="PROSITE" id="PS50164">
    <property type="entry name" value="GIY_YIG"/>
    <property type="match status" value="1"/>
</dbReference>
<accession>A0A2T6ACZ2</accession>
<keyword evidence="2" id="KW-0255">Endonuclease</keyword>
<keyword evidence="2" id="KW-0378">Hydrolase</keyword>
<dbReference type="SUPFAM" id="SSF82771">
    <property type="entry name" value="GIY-YIG endonuclease"/>
    <property type="match status" value="1"/>
</dbReference>
<keyword evidence="2" id="KW-0540">Nuclease</keyword>
<evidence type="ECO:0000259" key="1">
    <source>
        <dbReference type="PROSITE" id="PS50164"/>
    </source>
</evidence>
<dbReference type="OrthoDB" id="1495241at2"/>
<protein>
    <submittedName>
        <fullName evidence="2">Putative endonuclease</fullName>
    </submittedName>
</protein>
<feature type="domain" description="GIY-YIG" evidence="1">
    <location>
        <begin position="1"/>
        <end position="78"/>
    </location>
</feature>
<dbReference type="Proteomes" id="UP000244174">
    <property type="component" value="Unassembled WGS sequence"/>
</dbReference>
<dbReference type="Pfam" id="PF01541">
    <property type="entry name" value="GIY-YIG"/>
    <property type="match status" value="1"/>
</dbReference>
<gene>
    <name evidence="2" type="ORF">C8P64_3177</name>
</gene>
<dbReference type="InterPro" id="IPR000305">
    <property type="entry name" value="GIY-YIG_endonuc"/>
</dbReference>
<reference evidence="2 3" key="1">
    <citation type="submission" date="2018-04" db="EMBL/GenBank/DDBJ databases">
        <title>Genomic Encyclopedia of Archaeal and Bacterial Type Strains, Phase II (KMG-II): from individual species to whole genera.</title>
        <authorList>
            <person name="Goeker M."/>
        </authorList>
    </citation>
    <scope>NUCLEOTIDE SEQUENCE [LARGE SCALE GENOMIC DNA]</scope>
    <source>
        <strain evidence="2 3">DSM 23082</strain>
    </source>
</reference>
<dbReference type="AlphaFoldDB" id="A0A2T6ACZ2"/>
<dbReference type="Gene3D" id="3.40.1440.10">
    <property type="entry name" value="GIY-YIG endonuclease"/>
    <property type="match status" value="1"/>
</dbReference>
<dbReference type="InterPro" id="IPR035901">
    <property type="entry name" value="GIY-YIG_endonuc_sf"/>
</dbReference>